<name>A0A8S2XR43_9BILA</name>
<evidence type="ECO:0000313" key="1">
    <source>
        <dbReference type="EMBL" id="CAF4516218.1"/>
    </source>
</evidence>
<sequence>DDDTYVDIPARQQEIQQQSPLIPLTNNGSDLIDQYSIDSNRYGDFAINDDNEIMPITQFHPSMVNSVEEHLNDILPVENNILSIELINNIDESTTDSYSNRRKPSDTLKSFQVWRKNHQKKNINDQDDEIYVIDVDGVHLRQRPSPPIIEQTDT</sequence>
<organism evidence="1 2">
    <name type="scientific">Didymodactylos carnosus</name>
    <dbReference type="NCBI Taxonomy" id="1234261"/>
    <lineage>
        <taxon>Eukaryota</taxon>
        <taxon>Metazoa</taxon>
        <taxon>Spiralia</taxon>
        <taxon>Gnathifera</taxon>
        <taxon>Rotifera</taxon>
        <taxon>Eurotatoria</taxon>
        <taxon>Bdelloidea</taxon>
        <taxon>Philodinida</taxon>
        <taxon>Philodinidae</taxon>
        <taxon>Didymodactylos</taxon>
    </lineage>
</organism>
<dbReference type="EMBL" id="CAJOBA010099783">
    <property type="protein sequence ID" value="CAF4516218.1"/>
    <property type="molecule type" value="Genomic_DNA"/>
</dbReference>
<gene>
    <name evidence="1" type="ORF">TMI583_LOCUS48539</name>
</gene>
<protein>
    <submittedName>
        <fullName evidence="1">Uncharacterized protein</fullName>
    </submittedName>
</protein>
<accession>A0A8S2XR43</accession>
<comment type="caution">
    <text evidence="1">The sequence shown here is derived from an EMBL/GenBank/DDBJ whole genome shotgun (WGS) entry which is preliminary data.</text>
</comment>
<feature type="non-terminal residue" evidence="1">
    <location>
        <position position="1"/>
    </location>
</feature>
<proteinExistence type="predicted"/>
<evidence type="ECO:0000313" key="2">
    <source>
        <dbReference type="Proteomes" id="UP000682733"/>
    </source>
</evidence>
<dbReference type="Proteomes" id="UP000682733">
    <property type="component" value="Unassembled WGS sequence"/>
</dbReference>
<reference evidence="1" key="1">
    <citation type="submission" date="2021-02" db="EMBL/GenBank/DDBJ databases">
        <authorList>
            <person name="Nowell W R."/>
        </authorList>
    </citation>
    <scope>NUCLEOTIDE SEQUENCE</scope>
</reference>
<dbReference type="AlphaFoldDB" id="A0A8S2XR43"/>